<protein>
    <submittedName>
        <fullName evidence="2">Npun_R1517 family heterocyst differentiation transcriptional regulator</fullName>
    </submittedName>
</protein>
<evidence type="ECO:0000313" key="2">
    <source>
        <dbReference type="EMBL" id="MBW4660125.1"/>
    </source>
</evidence>
<dbReference type="Proteomes" id="UP000757435">
    <property type="component" value="Unassembled WGS sequence"/>
</dbReference>
<comment type="caution">
    <text evidence="2">The sequence shown here is derived from an EMBL/GenBank/DDBJ whole genome shotgun (WGS) entry which is preliminary data.</text>
</comment>
<dbReference type="EMBL" id="JAHHHD010000018">
    <property type="protein sequence ID" value="MBW4660125.1"/>
    <property type="molecule type" value="Genomic_DNA"/>
</dbReference>
<reference evidence="2" key="2">
    <citation type="journal article" date="2022" name="Microbiol. Resour. Announc.">
        <title>Metagenome Sequencing to Explore Phylogenomics of Terrestrial Cyanobacteria.</title>
        <authorList>
            <person name="Ward R.D."/>
            <person name="Stajich J.E."/>
            <person name="Johansen J.R."/>
            <person name="Huntemann M."/>
            <person name="Clum A."/>
            <person name="Foster B."/>
            <person name="Foster B."/>
            <person name="Roux S."/>
            <person name="Palaniappan K."/>
            <person name="Varghese N."/>
            <person name="Mukherjee S."/>
            <person name="Reddy T.B.K."/>
            <person name="Daum C."/>
            <person name="Copeland A."/>
            <person name="Chen I.A."/>
            <person name="Ivanova N.N."/>
            <person name="Kyrpides N.C."/>
            <person name="Shapiro N."/>
            <person name="Eloe-Fadrosh E.A."/>
            <person name="Pietrasiak N."/>
        </authorList>
    </citation>
    <scope>NUCLEOTIDE SEQUENCE</scope>
    <source>
        <strain evidence="2">UHER 2000/2452</strain>
    </source>
</reference>
<accession>A0A951UN60</accession>
<evidence type="ECO:0000313" key="3">
    <source>
        <dbReference type="Proteomes" id="UP000757435"/>
    </source>
</evidence>
<gene>
    <name evidence="2" type="ORF">KME15_15730</name>
</gene>
<feature type="domain" description="Npun R1517" evidence="1">
    <location>
        <begin position="28"/>
        <end position="99"/>
    </location>
</feature>
<dbReference type="Pfam" id="PF18068">
    <property type="entry name" value="Npun_R1517"/>
    <property type="match status" value="1"/>
</dbReference>
<dbReference type="InterPro" id="IPR040744">
    <property type="entry name" value="Npun_R1517"/>
</dbReference>
<sequence>MLEQSKVKGGYGAVDNDLGSQITDSKFAVYTCEINLKFRLIEERQVIYNRELLLERLLDAISCRADQYLEPIESNVKTQELSDMEASPQMRRQLIWLRNSKNIS</sequence>
<evidence type="ECO:0000259" key="1">
    <source>
        <dbReference type="Pfam" id="PF18068"/>
    </source>
</evidence>
<dbReference type="AlphaFoldDB" id="A0A951UN60"/>
<name>A0A951UN60_9CYAN</name>
<organism evidence="2 3">
    <name type="scientific">Drouetiella hepatica Uher 2000/2452</name>
    <dbReference type="NCBI Taxonomy" id="904376"/>
    <lineage>
        <taxon>Bacteria</taxon>
        <taxon>Bacillati</taxon>
        <taxon>Cyanobacteriota</taxon>
        <taxon>Cyanophyceae</taxon>
        <taxon>Oculatellales</taxon>
        <taxon>Oculatellaceae</taxon>
        <taxon>Drouetiella</taxon>
    </lineage>
</organism>
<reference evidence="2" key="1">
    <citation type="submission" date="2021-05" db="EMBL/GenBank/DDBJ databases">
        <authorList>
            <person name="Pietrasiak N."/>
            <person name="Ward R."/>
            <person name="Stajich J.E."/>
            <person name="Kurbessoian T."/>
        </authorList>
    </citation>
    <scope>NUCLEOTIDE SEQUENCE</scope>
    <source>
        <strain evidence="2">UHER 2000/2452</strain>
    </source>
</reference>
<dbReference type="Gene3D" id="6.20.180.10">
    <property type="match status" value="1"/>
</dbReference>
<proteinExistence type="predicted"/>